<dbReference type="Proteomes" id="UP001367513">
    <property type="component" value="Unassembled WGS sequence"/>
</dbReference>
<reference evidence="1 2" key="1">
    <citation type="submission" date="2024-03" db="EMBL/GenBank/DDBJ databases">
        <title>Draft genome sequence of Pseudonocardia carboxydivorans JCM 14827.</title>
        <authorList>
            <person name="Duangmal K."/>
        </authorList>
    </citation>
    <scope>NUCLEOTIDE SEQUENCE [LARGE SCALE GENOMIC DNA]</scope>
    <source>
        <strain evidence="1 2">JCM 14827</strain>
    </source>
</reference>
<organism evidence="1 2">
    <name type="scientific">Pseudonocardia alni subsp. carboxydivorans</name>
    <dbReference type="NCBI Taxonomy" id="415010"/>
    <lineage>
        <taxon>Bacteria</taxon>
        <taxon>Bacillati</taxon>
        <taxon>Actinomycetota</taxon>
        <taxon>Actinomycetes</taxon>
        <taxon>Pseudonocardiales</taxon>
        <taxon>Pseudonocardiaceae</taxon>
        <taxon>Pseudonocardia</taxon>
    </lineage>
</organism>
<protein>
    <submittedName>
        <fullName evidence="1">Uncharacterized protein</fullName>
    </submittedName>
</protein>
<keyword evidence="2" id="KW-1185">Reference proteome</keyword>
<name>A0ABU9ABQ6_PSEA5</name>
<sequence length="142" mass="15592">MGHQIAHRRDQGAGLLDHHLRSELLVEPPQPVHLLLEPGHGDSVDDRGLVQHQFEPVGRGLRQRCGSRVREPEFVGGPSEQVAEELSVVPGLALAALPVRHHLLQARPADAQRRAARLGQTQQPSRELVLCPALGLTRSPQR</sequence>
<proteinExistence type="predicted"/>
<dbReference type="RefSeq" id="WP_346107752.1">
    <property type="nucleotide sequence ID" value="NZ_BAAAOD010000077.1"/>
</dbReference>
<evidence type="ECO:0000313" key="1">
    <source>
        <dbReference type="EMBL" id="MEK6463573.1"/>
    </source>
</evidence>
<accession>A0ABU9ABQ6</accession>
<gene>
    <name evidence="1" type="ORF">WG925_07475</name>
</gene>
<evidence type="ECO:0000313" key="2">
    <source>
        <dbReference type="Proteomes" id="UP001367513"/>
    </source>
</evidence>
<dbReference type="EMBL" id="JBBPIX010000003">
    <property type="protein sequence ID" value="MEK6463573.1"/>
    <property type="molecule type" value="Genomic_DNA"/>
</dbReference>
<comment type="caution">
    <text evidence="1">The sequence shown here is derived from an EMBL/GenBank/DDBJ whole genome shotgun (WGS) entry which is preliminary data.</text>
</comment>